<evidence type="ECO:0000256" key="17">
    <source>
        <dbReference type="ARBA" id="ARBA00048679"/>
    </source>
</evidence>
<evidence type="ECO:0000256" key="14">
    <source>
        <dbReference type="ARBA" id="ARBA00023170"/>
    </source>
</evidence>
<keyword evidence="2 18" id="KW-0723">Serine/threonine-protein kinase</keyword>
<evidence type="ECO:0000256" key="20">
    <source>
        <dbReference type="SAM" id="Phobius"/>
    </source>
</evidence>
<dbReference type="InterPro" id="IPR008271">
    <property type="entry name" value="Ser/Thr_kinase_AS"/>
</dbReference>
<dbReference type="InterPro" id="IPR051343">
    <property type="entry name" value="G-type_lectin_kinases/EP1-like"/>
</dbReference>
<keyword evidence="25" id="KW-1185">Reference proteome</keyword>
<dbReference type="GO" id="GO:0030246">
    <property type="term" value="F:carbohydrate binding"/>
    <property type="evidence" value="ECO:0007669"/>
    <property type="project" value="UniProtKB-KW"/>
</dbReference>
<dbReference type="Proteomes" id="UP000030645">
    <property type="component" value="Unassembled WGS sequence"/>
</dbReference>
<keyword evidence="3" id="KW-0245">EGF-like domain</keyword>
<keyword evidence="14 24" id="KW-0675">Receptor</keyword>
<evidence type="ECO:0000259" key="22">
    <source>
        <dbReference type="PROSITE" id="PS50011"/>
    </source>
</evidence>
<dbReference type="Pfam" id="PF00069">
    <property type="entry name" value="Pkinase"/>
    <property type="match status" value="1"/>
</dbReference>
<keyword evidence="6 21" id="KW-0732">Signal</keyword>
<dbReference type="AlphaFoldDB" id="W9SA90"/>
<dbReference type="InterPro" id="IPR017441">
    <property type="entry name" value="Protein_kinase_ATP_BS"/>
</dbReference>
<comment type="catalytic activity">
    <reaction evidence="16 18">
        <text>L-threonyl-[protein] + ATP = O-phospho-L-threonyl-[protein] + ADP + H(+)</text>
        <dbReference type="Rhea" id="RHEA:46608"/>
        <dbReference type="Rhea" id="RHEA-COMP:11060"/>
        <dbReference type="Rhea" id="RHEA-COMP:11605"/>
        <dbReference type="ChEBI" id="CHEBI:15378"/>
        <dbReference type="ChEBI" id="CHEBI:30013"/>
        <dbReference type="ChEBI" id="CHEBI:30616"/>
        <dbReference type="ChEBI" id="CHEBI:61977"/>
        <dbReference type="ChEBI" id="CHEBI:456216"/>
        <dbReference type="EC" id="2.7.11.1"/>
    </reaction>
</comment>
<dbReference type="SUPFAM" id="SSF56112">
    <property type="entry name" value="Protein kinase-like (PK-like)"/>
    <property type="match status" value="1"/>
</dbReference>
<keyword evidence="13" id="KW-1015">Disulfide bond</keyword>
<evidence type="ECO:0000256" key="16">
    <source>
        <dbReference type="ARBA" id="ARBA00047899"/>
    </source>
</evidence>
<dbReference type="FunFam" id="3.30.200.20:FF:000059">
    <property type="entry name" value="S-receptor-like serine/threonine-protein kinase"/>
    <property type="match status" value="1"/>
</dbReference>
<evidence type="ECO:0000256" key="3">
    <source>
        <dbReference type="ARBA" id="ARBA00022536"/>
    </source>
</evidence>
<dbReference type="PROSITE" id="PS50011">
    <property type="entry name" value="PROTEIN_KINASE_DOM"/>
    <property type="match status" value="1"/>
</dbReference>
<evidence type="ECO:0000256" key="1">
    <source>
        <dbReference type="ARBA" id="ARBA00004479"/>
    </source>
</evidence>
<comment type="similarity">
    <text evidence="18">Belongs to the protein kinase superfamily. Ser/Thr protein kinase family.</text>
</comment>
<dbReference type="PIRSF" id="PIRSF000641">
    <property type="entry name" value="SRK"/>
    <property type="match status" value="1"/>
</dbReference>
<evidence type="ECO:0000256" key="11">
    <source>
        <dbReference type="ARBA" id="ARBA00022989"/>
    </source>
</evidence>
<dbReference type="GO" id="GO:0048544">
    <property type="term" value="P:recognition of pollen"/>
    <property type="evidence" value="ECO:0007669"/>
    <property type="project" value="InterPro"/>
</dbReference>
<comment type="subcellular location">
    <subcellularLocation>
        <location evidence="1">Membrane</location>
        <topology evidence="1">Single-pass type I membrane protein</topology>
    </subcellularLocation>
</comment>
<dbReference type="FunFam" id="2.90.10.10:FF:000026">
    <property type="entry name" value="Serine/threonine-protein kinase"/>
    <property type="match status" value="1"/>
</dbReference>
<feature type="domain" description="Protein kinase" evidence="22">
    <location>
        <begin position="522"/>
        <end position="796"/>
    </location>
</feature>
<dbReference type="SMART" id="SM00220">
    <property type="entry name" value="S_TKc"/>
    <property type="match status" value="1"/>
</dbReference>
<dbReference type="InterPro" id="IPR000858">
    <property type="entry name" value="S_locus_glycoprot_dom"/>
</dbReference>
<dbReference type="SMART" id="SM00108">
    <property type="entry name" value="B_lectin"/>
    <property type="match status" value="1"/>
</dbReference>
<keyword evidence="15" id="KW-0325">Glycoprotein</keyword>
<dbReference type="GO" id="GO:0004674">
    <property type="term" value="F:protein serine/threonine kinase activity"/>
    <property type="evidence" value="ECO:0007669"/>
    <property type="project" value="UniProtKB-KW"/>
</dbReference>
<reference evidence="25" key="1">
    <citation type="submission" date="2013-01" db="EMBL/GenBank/DDBJ databases">
        <title>Draft Genome Sequence of a Mulberry Tree, Morus notabilis C.K. Schneid.</title>
        <authorList>
            <person name="He N."/>
            <person name="Zhao S."/>
        </authorList>
    </citation>
    <scope>NUCLEOTIDE SEQUENCE</scope>
</reference>
<dbReference type="InterPro" id="IPR036426">
    <property type="entry name" value="Bulb-type_lectin_dom_sf"/>
</dbReference>
<evidence type="ECO:0000256" key="9">
    <source>
        <dbReference type="ARBA" id="ARBA00022777"/>
    </source>
</evidence>
<evidence type="ECO:0000256" key="2">
    <source>
        <dbReference type="ARBA" id="ARBA00022527"/>
    </source>
</evidence>
<accession>W9SA90</accession>
<feature type="binding site" evidence="19">
    <location>
        <position position="551"/>
    </location>
    <ligand>
        <name>ATP</name>
        <dbReference type="ChEBI" id="CHEBI:30616"/>
    </ligand>
</feature>
<keyword evidence="4 18" id="KW-0808">Transferase</keyword>
<dbReference type="InterPro" id="IPR024171">
    <property type="entry name" value="SRK-like_kinase"/>
</dbReference>
<dbReference type="InterPro" id="IPR011009">
    <property type="entry name" value="Kinase-like_dom_sf"/>
</dbReference>
<dbReference type="PROSITE" id="PS00108">
    <property type="entry name" value="PROTEIN_KINASE_ST"/>
    <property type="match status" value="1"/>
</dbReference>
<dbReference type="GO" id="GO:0016020">
    <property type="term" value="C:membrane"/>
    <property type="evidence" value="ECO:0007669"/>
    <property type="project" value="UniProtKB-SubCell"/>
</dbReference>
<evidence type="ECO:0000313" key="24">
    <source>
        <dbReference type="EMBL" id="EXB95903.1"/>
    </source>
</evidence>
<dbReference type="PANTHER" id="PTHR47976:SF7">
    <property type="entry name" value="RECEPTOR-LIKE SERINE_THREONINE-PROTEIN KINASE"/>
    <property type="match status" value="1"/>
</dbReference>
<dbReference type="Gene3D" id="2.90.10.10">
    <property type="entry name" value="Bulb-type lectin domain"/>
    <property type="match status" value="2"/>
</dbReference>
<feature type="domain" description="Bulb-type lectin" evidence="23">
    <location>
        <begin position="30"/>
        <end position="151"/>
    </location>
</feature>
<evidence type="ECO:0000256" key="8">
    <source>
        <dbReference type="ARBA" id="ARBA00022741"/>
    </source>
</evidence>
<evidence type="ECO:0000256" key="10">
    <source>
        <dbReference type="ARBA" id="ARBA00022840"/>
    </source>
</evidence>
<feature type="signal peptide" evidence="21">
    <location>
        <begin position="1"/>
        <end position="23"/>
    </location>
</feature>
<dbReference type="PROSITE" id="PS50927">
    <property type="entry name" value="BULB_LECTIN"/>
    <property type="match status" value="1"/>
</dbReference>
<dbReference type="FunFam" id="2.90.10.10:FF:000013">
    <property type="entry name" value="G-type lectin S-receptor-like serine/threonine-protein kinase LECRK1"/>
    <property type="match status" value="1"/>
</dbReference>
<protein>
    <recommendedName>
        <fullName evidence="18">Receptor-like serine/threonine-protein kinase</fullName>
        <ecNumber evidence="18">2.7.11.1</ecNumber>
    </recommendedName>
</protein>
<dbReference type="FunFam" id="1.10.510.10:FF:000237">
    <property type="entry name" value="G-type lectin S-receptor-like serine/threonine-protein kinase"/>
    <property type="match status" value="1"/>
</dbReference>
<dbReference type="SUPFAM" id="SSF51110">
    <property type="entry name" value="alpha-D-mannose-specific plant lectins"/>
    <property type="match status" value="2"/>
</dbReference>
<evidence type="ECO:0000256" key="5">
    <source>
        <dbReference type="ARBA" id="ARBA00022692"/>
    </source>
</evidence>
<evidence type="ECO:0000256" key="15">
    <source>
        <dbReference type="ARBA" id="ARBA00023180"/>
    </source>
</evidence>
<evidence type="ECO:0000256" key="4">
    <source>
        <dbReference type="ARBA" id="ARBA00022679"/>
    </source>
</evidence>
<evidence type="ECO:0000256" key="21">
    <source>
        <dbReference type="SAM" id="SignalP"/>
    </source>
</evidence>
<keyword evidence="9 18" id="KW-0418">Kinase</keyword>
<dbReference type="CDD" id="cd14066">
    <property type="entry name" value="STKc_IRAK"/>
    <property type="match status" value="1"/>
</dbReference>
<keyword evidence="11 20" id="KW-1133">Transmembrane helix</keyword>
<dbReference type="eggNOG" id="ENOG502QT6D">
    <property type="taxonomic scope" value="Eukaryota"/>
</dbReference>
<dbReference type="GO" id="GO:0106310">
    <property type="term" value="F:protein serine kinase activity"/>
    <property type="evidence" value="ECO:0007669"/>
    <property type="project" value="RHEA"/>
</dbReference>
<organism evidence="24 25">
    <name type="scientific">Morus notabilis</name>
    <dbReference type="NCBI Taxonomy" id="981085"/>
    <lineage>
        <taxon>Eukaryota</taxon>
        <taxon>Viridiplantae</taxon>
        <taxon>Streptophyta</taxon>
        <taxon>Embryophyta</taxon>
        <taxon>Tracheophyta</taxon>
        <taxon>Spermatophyta</taxon>
        <taxon>Magnoliopsida</taxon>
        <taxon>eudicotyledons</taxon>
        <taxon>Gunneridae</taxon>
        <taxon>Pentapetalae</taxon>
        <taxon>rosids</taxon>
        <taxon>fabids</taxon>
        <taxon>Rosales</taxon>
        <taxon>Moraceae</taxon>
        <taxon>Moreae</taxon>
        <taxon>Morus</taxon>
    </lineage>
</organism>
<gene>
    <name evidence="24" type="ORF">L484_004952</name>
</gene>
<evidence type="ECO:0000259" key="23">
    <source>
        <dbReference type="PROSITE" id="PS50927"/>
    </source>
</evidence>
<comment type="catalytic activity">
    <reaction evidence="17 18">
        <text>L-seryl-[protein] + ATP = O-phospho-L-seryl-[protein] + ADP + H(+)</text>
        <dbReference type="Rhea" id="RHEA:17989"/>
        <dbReference type="Rhea" id="RHEA-COMP:9863"/>
        <dbReference type="Rhea" id="RHEA-COMP:11604"/>
        <dbReference type="ChEBI" id="CHEBI:15378"/>
        <dbReference type="ChEBI" id="CHEBI:29999"/>
        <dbReference type="ChEBI" id="CHEBI:30616"/>
        <dbReference type="ChEBI" id="CHEBI:83421"/>
        <dbReference type="ChEBI" id="CHEBI:456216"/>
        <dbReference type="EC" id="2.7.11.1"/>
    </reaction>
</comment>
<sequence length="808" mass="91077">MAFFLKLLFTIAFVLIKINTSEAQEIRQDQSNVSLGSSLTPDKNLSWLSNSGLYAFGFYKQGNGYSVGIFLAGIAQKTVVWTADRDSAPVTSNATLLFTSEGRLVLRPTQGKDYYDIADSSLPPASSASMLDSGNFVLYNSDGGIIWQSFEHPTDTLLPTQHLAAGNELVSSVSDSDHSSGIFRLKMQKDGNLCQYPVGTPDEAPHSYFTSWTDGKGKNVSLVFDSNGYLYLMNTSNGLNMKNISDTSTYEGYYTRNKTSLIFLMRIDSDGIFRVYSHGNSSDDHDESTGSWSVEWSSSKNKCDPKGVCGLNGFCVSNGDQEQLPITCRCLPGFDFVNKTDKSSGCKRNISIADICGNERMNFTFTMEELPNTGWYDNTYSDLSLQQKEACTQDCLSDCNCEAAFYKDGKCRKQKLPLRYGVGLQSDSNIALVKVYTPKSTIDQEPALPKETDERSVFRRNFLIIGVVLVVFGFMMMVISIVLFRKSKVWTYRKMDFYKEAELGDEVALRPYTYEELEKMTEGFKEEIGRGSFGTVYKGRILYSGKVVAVKRLGRLLPEQGDREFQNEMKAIGRIHHRNLVRLLGFCREGPNRLLVYEYMANGSLADMLFTPGKHGVIRWDERVKISCEIARGIVYLHEECETQMIHCDIKPQNILMDEKICAKISDFGLAKLLRPDQTQTFTGIRGTRGYVAPEWHKKFPVTVKADVYSFGIVLLEIICRRRNVAMDVPEEEAILEEWARYCFENGELRKLVVDDENVDESQLERMVKVALWCLEEEPSLRPSMKNVLLMLEGILDVSSPLSPNSFT</sequence>
<dbReference type="InterPro" id="IPR000719">
    <property type="entry name" value="Prot_kinase_dom"/>
</dbReference>
<dbReference type="PANTHER" id="PTHR47976">
    <property type="entry name" value="G-TYPE LECTIN S-RECEPTOR-LIKE SERINE/THREONINE-PROTEIN KINASE SD2-5"/>
    <property type="match status" value="1"/>
</dbReference>
<proteinExistence type="inferred from homology"/>
<dbReference type="FunFam" id="2.90.10.30:FF:000001">
    <property type="entry name" value="Serine/threonine-protein kinase"/>
    <property type="match status" value="1"/>
</dbReference>
<dbReference type="InterPro" id="IPR001480">
    <property type="entry name" value="Bulb-type_lectin_dom"/>
</dbReference>
<feature type="chain" id="PRO_5004933056" description="Receptor-like serine/threonine-protein kinase" evidence="21">
    <location>
        <begin position="24"/>
        <end position="808"/>
    </location>
</feature>
<dbReference type="Gene3D" id="1.10.510.10">
    <property type="entry name" value="Transferase(Phosphotransferase) domain 1"/>
    <property type="match status" value="1"/>
</dbReference>
<keyword evidence="5 20" id="KW-0812">Transmembrane</keyword>
<evidence type="ECO:0000256" key="13">
    <source>
        <dbReference type="ARBA" id="ARBA00023157"/>
    </source>
</evidence>
<keyword evidence="10 18" id="KW-0067">ATP-binding</keyword>
<evidence type="ECO:0000256" key="19">
    <source>
        <dbReference type="PROSITE-ProRule" id="PRU10141"/>
    </source>
</evidence>
<name>W9SA90_9ROSA</name>
<keyword evidence="12 20" id="KW-0472">Membrane</keyword>
<evidence type="ECO:0000256" key="18">
    <source>
        <dbReference type="PIRNR" id="PIRNR000641"/>
    </source>
</evidence>
<dbReference type="EC" id="2.7.11.1" evidence="18"/>
<evidence type="ECO:0000256" key="12">
    <source>
        <dbReference type="ARBA" id="ARBA00023136"/>
    </source>
</evidence>
<feature type="transmembrane region" description="Helical" evidence="20">
    <location>
        <begin position="462"/>
        <end position="484"/>
    </location>
</feature>
<dbReference type="Pfam" id="PF00954">
    <property type="entry name" value="S_locus_glycop"/>
    <property type="match status" value="1"/>
</dbReference>
<dbReference type="Gene3D" id="3.30.200.20">
    <property type="entry name" value="Phosphorylase Kinase, domain 1"/>
    <property type="match status" value="1"/>
</dbReference>
<keyword evidence="7 24" id="KW-0430">Lectin</keyword>
<keyword evidence="8 18" id="KW-0547">Nucleotide-binding</keyword>
<evidence type="ECO:0000313" key="25">
    <source>
        <dbReference type="Proteomes" id="UP000030645"/>
    </source>
</evidence>
<dbReference type="PROSITE" id="PS00107">
    <property type="entry name" value="PROTEIN_KINASE_ATP"/>
    <property type="match status" value="1"/>
</dbReference>
<dbReference type="Pfam" id="PF01453">
    <property type="entry name" value="B_lectin"/>
    <property type="match status" value="1"/>
</dbReference>
<evidence type="ECO:0000256" key="7">
    <source>
        <dbReference type="ARBA" id="ARBA00022734"/>
    </source>
</evidence>
<dbReference type="GO" id="GO:0005524">
    <property type="term" value="F:ATP binding"/>
    <property type="evidence" value="ECO:0007669"/>
    <property type="project" value="UniProtKB-UniRule"/>
</dbReference>
<evidence type="ECO:0000256" key="6">
    <source>
        <dbReference type="ARBA" id="ARBA00022729"/>
    </source>
</evidence>
<dbReference type="EMBL" id="KE345232">
    <property type="protein sequence ID" value="EXB95903.1"/>
    <property type="molecule type" value="Genomic_DNA"/>
</dbReference>